<dbReference type="PANTHER" id="PTHR44394">
    <property type="entry name" value="BETA-ALANINE-ACTIVATING ENZYME"/>
    <property type="match status" value="1"/>
</dbReference>
<dbReference type="Gene3D" id="2.130.10.10">
    <property type="entry name" value="YVTN repeat-like/Quinoprotein amine dehydrogenase"/>
    <property type="match status" value="1"/>
</dbReference>
<dbReference type="PANTHER" id="PTHR44394:SF1">
    <property type="entry name" value="BETA-ALANINE-ACTIVATING ENZYME"/>
    <property type="match status" value="1"/>
</dbReference>
<accession>A0A5D3BR90</accession>
<dbReference type="InterPro" id="IPR011047">
    <property type="entry name" value="Quinoprotein_ADH-like_sf"/>
</dbReference>
<evidence type="ECO:0000313" key="2">
    <source>
        <dbReference type="Proteomes" id="UP000321947"/>
    </source>
</evidence>
<dbReference type="InterPro" id="IPR052091">
    <property type="entry name" value="Beta-ala_Activ/Resist"/>
</dbReference>
<gene>
    <name evidence="1" type="ORF">E5676_scaffold775G00060</name>
</gene>
<dbReference type="SUPFAM" id="SSF50998">
    <property type="entry name" value="Quinoprotein alcohol dehydrogenase-like"/>
    <property type="match status" value="1"/>
</dbReference>
<sequence>MRIVKSYLVEQRLGKESNYKWAKKLLYGLSAKLMDEAHYISKEKKLTALSKEVESLLEFGWEDGVWAMKLNWGWDHKVDFGFSPSEKKSFKLKCQYKWHGNRLRELQLVNWGHLPCEKNEDWGSSWILGPSKGLDATEIISTQWNFKAKLQEISSKKAGVLICSRNGSIYSFELESGDLVWEYNIGNSITASACVDEHLQLVPETSISSDRLICVCSSAGSVHLLRVKLNATQEGNYQNTNVEEFGRLDLEEDIFSSPVMIGGLVFVGCRDDYVHCVGIDNLNTKRNSGT</sequence>
<organism evidence="1 2">
    <name type="scientific">Cucumis melo var. makuwa</name>
    <name type="common">Oriental melon</name>
    <dbReference type="NCBI Taxonomy" id="1194695"/>
    <lineage>
        <taxon>Eukaryota</taxon>
        <taxon>Viridiplantae</taxon>
        <taxon>Streptophyta</taxon>
        <taxon>Embryophyta</taxon>
        <taxon>Tracheophyta</taxon>
        <taxon>Spermatophyta</taxon>
        <taxon>Magnoliopsida</taxon>
        <taxon>eudicotyledons</taxon>
        <taxon>Gunneridae</taxon>
        <taxon>Pentapetalae</taxon>
        <taxon>rosids</taxon>
        <taxon>fabids</taxon>
        <taxon>Cucurbitales</taxon>
        <taxon>Cucurbitaceae</taxon>
        <taxon>Benincaseae</taxon>
        <taxon>Cucumis</taxon>
    </lineage>
</organism>
<reference evidence="1 2" key="1">
    <citation type="submission" date="2019-08" db="EMBL/GenBank/DDBJ databases">
        <title>Draft genome sequences of two oriental melons (Cucumis melo L. var makuwa).</title>
        <authorList>
            <person name="Kwon S.-Y."/>
        </authorList>
    </citation>
    <scope>NUCLEOTIDE SEQUENCE [LARGE SCALE GENOMIC DNA]</scope>
    <source>
        <strain evidence="2">cv. Chang Bougi</strain>
        <tissue evidence="1">Leaf</tissue>
    </source>
</reference>
<proteinExistence type="predicted"/>
<comment type="caution">
    <text evidence="1">The sequence shown here is derived from an EMBL/GenBank/DDBJ whole genome shotgun (WGS) entry which is preliminary data.</text>
</comment>
<evidence type="ECO:0000313" key="1">
    <source>
        <dbReference type="EMBL" id="TYK01684.1"/>
    </source>
</evidence>
<dbReference type="InterPro" id="IPR015943">
    <property type="entry name" value="WD40/YVTN_repeat-like_dom_sf"/>
</dbReference>
<name>A0A5D3BR90_CUCMM</name>
<dbReference type="EMBL" id="SSTD01016048">
    <property type="protein sequence ID" value="TYK01684.1"/>
    <property type="molecule type" value="Genomic_DNA"/>
</dbReference>
<protein>
    <submittedName>
        <fullName evidence="1">Putative acyl-activating enzyme 19 isoform X1</fullName>
    </submittedName>
</protein>
<dbReference type="Proteomes" id="UP000321947">
    <property type="component" value="Unassembled WGS sequence"/>
</dbReference>
<dbReference type="AlphaFoldDB" id="A0A5D3BR90"/>
<dbReference type="GO" id="GO:0043041">
    <property type="term" value="P:amino acid activation for nonribosomal peptide biosynthetic process"/>
    <property type="evidence" value="ECO:0007669"/>
    <property type="project" value="TreeGrafter"/>
</dbReference>